<accession>A0ABM0GSA8</accession>
<protein>
    <submittedName>
        <fullName evidence="8">Uncharacterized protein LOC100366611</fullName>
    </submittedName>
</protein>
<gene>
    <name evidence="8" type="primary">LOC100366611</name>
</gene>
<keyword evidence="5" id="KW-0408">Iron</keyword>
<feature type="domain" description="TauD/TfdA-like" evidence="6">
    <location>
        <begin position="27"/>
        <end position="272"/>
    </location>
</feature>
<evidence type="ECO:0000313" key="8">
    <source>
        <dbReference type="RefSeq" id="XP_002736252.1"/>
    </source>
</evidence>
<reference evidence="8" key="1">
    <citation type="submission" date="2025-08" db="UniProtKB">
        <authorList>
            <consortium name="RefSeq"/>
        </authorList>
    </citation>
    <scope>IDENTIFICATION</scope>
    <source>
        <tissue evidence="8">Testes</tissue>
    </source>
</reference>
<dbReference type="RefSeq" id="XP_002736252.1">
    <property type="nucleotide sequence ID" value="XM_002736206.1"/>
</dbReference>
<name>A0ABM0GSA8_SACKO</name>
<keyword evidence="3" id="KW-0223">Dioxygenase</keyword>
<organism evidence="7 8">
    <name type="scientific">Saccoglossus kowalevskii</name>
    <name type="common">Acorn worm</name>
    <dbReference type="NCBI Taxonomy" id="10224"/>
    <lineage>
        <taxon>Eukaryota</taxon>
        <taxon>Metazoa</taxon>
        <taxon>Hemichordata</taxon>
        <taxon>Enteropneusta</taxon>
        <taxon>Harrimaniidae</taxon>
        <taxon>Saccoglossus</taxon>
    </lineage>
</organism>
<dbReference type="SUPFAM" id="SSF51197">
    <property type="entry name" value="Clavaminate synthase-like"/>
    <property type="match status" value="1"/>
</dbReference>
<keyword evidence="2" id="KW-0479">Metal-binding</keyword>
<dbReference type="Proteomes" id="UP000694865">
    <property type="component" value="Unplaced"/>
</dbReference>
<dbReference type="GeneID" id="100366611"/>
<evidence type="ECO:0000313" key="7">
    <source>
        <dbReference type="Proteomes" id="UP000694865"/>
    </source>
</evidence>
<evidence type="ECO:0000256" key="5">
    <source>
        <dbReference type="ARBA" id="ARBA00023004"/>
    </source>
</evidence>
<dbReference type="Gene3D" id="3.60.130.10">
    <property type="entry name" value="Clavaminate synthase-like"/>
    <property type="match status" value="1"/>
</dbReference>
<evidence type="ECO:0000259" key="6">
    <source>
        <dbReference type="Pfam" id="PF02668"/>
    </source>
</evidence>
<evidence type="ECO:0000256" key="2">
    <source>
        <dbReference type="ARBA" id="ARBA00022723"/>
    </source>
</evidence>
<proteinExistence type="inferred from homology"/>
<keyword evidence="4" id="KW-0560">Oxidoreductase</keyword>
<dbReference type="PANTHER" id="PTHR43779">
    <property type="entry name" value="DIOXYGENASE RV0097-RELATED"/>
    <property type="match status" value="1"/>
</dbReference>
<dbReference type="Pfam" id="PF02668">
    <property type="entry name" value="TauD"/>
    <property type="match status" value="1"/>
</dbReference>
<dbReference type="PANTHER" id="PTHR43779:SF3">
    <property type="entry name" value="(3R)-3-[(CARBOXYMETHYL)AMINO]FATTY ACID OXYGENASE_DECARBOXYLASE"/>
    <property type="match status" value="1"/>
</dbReference>
<dbReference type="InterPro" id="IPR003819">
    <property type="entry name" value="TauD/TfdA-like"/>
</dbReference>
<comment type="similarity">
    <text evidence="1">Belongs to the TfdA dioxygenase family.</text>
</comment>
<dbReference type="InterPro" id="IPR051178">
    <property type="entry name" value="TfdA_dioxygenase"/>
</dbReference>
<evidence type="ECO:0000256" key="4">
    <source>
        <dbReference type="ARBA" id="ARBA00023002"/>
    </source>
</evidence>
<keyword evidence="7" id="KW-1185">Reference proteome</keyword>
<sequence length="307" mass="35279">MACQHSSYLTFTIFCNLVKLVTFYELKPIQLGCEVHSIDLGNPLPENVIETIKKDVTEHRILIFKNQRNISPDKHVEIGRWFGELESTSFYKHPKSPSLNIFRVSNDASEGQVGVGNTGWHIDGQYLQKPCSYSIYHMVNISRGAETLFAPLNDIIEGLSHRQRHRWERLWVVRNPHGTDVIHPLIYSHPESGKKVLCLHTGLTGAFYWDRGNVNQRLTNMKETQALKKEIDHVFTKDKHTVQYSHKWEPGDFIISDNLALAHVAPPSSQRRRSEVGLRVLHRVTVAGKESPTKKYDLSQLKQKKEL</sequence>
<evidence type="ECO:0000256" key="3">
    <source>
        <dbReference type="ARBA" id="ARBA00022964"/>
    </source>
</evidence>
<dbReference type="InterPro" id="IPR042098">
    <property type="entry name" value="TauD-like_sf"/>
</dbReference>
<evidence type="ECO:0000256" key="1">
    <source>
        <dbReference type="ARBA" id="ARBA00005896"/>
    </source>
</evidence>